<organism evidence="11 12">
    <name type="scientific">Bacillus manliponensis</name>
    <dbReference type="NCBI Taxonomy" id="574376"/>
    <lineage>
        <taxon>Bacteria</taxon>
        <taxon>Bacillati</taxon>
        <taxon>Bacillota</taxon>
        <taxon>Bacilli</taxon>
        <taxon>Bacillales</taxon>
        <taxon>Bacillaceae</taxon>
        <taxon>Bacillus</taxon>
        <taxon>Bacillus cereus group</taxon>
    </lineage>
</organism>
<dbReference type="SMART" id="SM00283">
    <property type="entry name" value="MA"/>
    <property type="match status" value="1"/>
</dbReference>
<feature type="domain" description="Methyl-accepting transducer" evidence="9">
    <location>
        <begin position="276"/>
        <end position="512"/>
    </location>
</feature>
<reference evidence="11 12" key="1">
    <citation type="submission" date="2014-06" db="EMBL/GenBank/DDBJ databases">
        <title>Draft genome sequence of Bacillus manliponensis JCM 15802 (MCCC 1A00708).</title>
        <authorList>
            <person name="Lai Q."/>
            <person name="Liu Y."/>
            <person name="Shao Z."/>
        </authorList>
    </citation>
    <scope>NUCLEOTIDE SEQUENCE [LARGE SCALE GENOMIC DNA]</scope>
    <source>
        <strain evidence="11 12">JCM 15802</strain>
    </source>
</reference>
<dbReference type="PANTHER" id="PTHR32089:SF112">
    <property type="entry name" value="LYSOZYME-LIKE PROTEIN-RELATED"/>
    <property type="match status" value="1"/>
</dbReference>
<dbReference type="InterPro" id="IPR004089">
    <property type="entry name" value="MCPsignal_dom"/>
</dbReference>
<evidence type="ECO:0000256" key="4">
    <source>
        <dbReference type="ARBA" id="ARBA00023224"/>
    </source>
</evidence>
<feature type="domain" description="HAMP" evidence="10">
    <location>
        <begin position="203"/>
        <end position="257"/>
    </location>
</feature>
<feature type="coiled-coil region" evidence="7">
    <location>
        <begin position="536"/>
        <end position="563"/>
    </location>
</feature>
<dbReference type="PROSITE" id="PS50885">
    <property type="entry name" value="HAMP"/>
    <property type="match status" value="1"/>
</dbReference>
<dbReference type="RefSeq" id="WP_034634848.1">
    <property type="nucleotide sequence ID" value="NZ_CBCSJC010000002.1"/>
</dbReference>
<dbReference type="Pfam" id="PF00015">
    <property type="entry name" value="MCPsignal"/>
    <property type="match status" value="1"/>
</dbReference>
<evidence type="ECO:0000256" key="1">
    <source>
        <dbReference type="ARBA" id="ARBA00004236"/>
    </source>
</evidence>
<proteinExistence type="inferred from homology"/>
<dbReference type="SUPFAM" id="SSF58104">
    <property type="entry name" value="Methyl-accepting chemotaxis protein (MCP) signaling domain"/>
    <property type="match status" value="1"/>
</dbReference>
<protein>
    <submittedName>
        <fullName evidence="11">Chemotaxis protein</fullName>
    </submittedName>
</protein>
<evidence type="ECO:0000256" key="2">
    <source>
        <dbReference type="ARBA" id="ARBA00022475"/>
    </source>
</evidence>
<sequence length="564" mass="61711">MKFVSIRKKLMFMLSTICALFGIALACIFFFASNQAKQAEVLQQDVSKKATLLKAQGDAYQVQLSALRGYLLQHNEVEVNKMYEIEKELNDRAKVLRADPTVPQEVKDTMVTGEEWIAFLKNEALPLAKEERWDEITQVAQSKNEMVYKVIGDFSKYSNDYNKQRDDLIKEIEAAAAFIKYVILAAIIVCTLTALLLAWWFSGKLVKPIQEIDEKLNELASQDGDLTARLHVKSNDEIGAIADSFNQMLANLQHIVSRVQKTSAEVQVASENVLAQTTTSMTDATQIQKTMTELESNIQAQVSSIEESSTAMDDMSTSVQHIAESASAVAELAVTTSEQANAGSSVIKQSVTQMQTIHEAVNATHQVVERLITHTKHIDTAVQSISHIAEQTNLLALNASIEAARAGEQGKGFAVVADEVRKLAEQSKTAAVSINQLLHHIQDDTKSASEMMIDGQVEAAQGITVIQEAGASFSNIVNQINEVSTKMQDVSATAEEMAASAEEMNVSLNNIASISGEVSAETMQTANSAGAQVTVMKNMSETAAQMKHVVEELEELVSRFKTED</sequence>
<comment type="caution">
    <text evidence="11">The sequence shown here is derived from an EMBL/GenBank/DDBJ whole genome shotgun (WGS) entry which is preliminary data.</text>
</comment>
<keyword evidence="4 6" id="KW-0807">Transducer</keyword>
<evidence type="ECO:0000313" key="11">
    <source>
        <dbReference type="EMBL" id="KEK21220.1"/>
    </source>
</evidence>
<dbReference type="GO" id="GO:0007165">
    <property type="term" value="P:signal transduction"/>
    <property type="evidence" value="ECO:0007669"/>
    <property type="project" value="UniProtKB-KW"/>
</dbReference>
<gene>
    <name evidence="11" type="ORF">BAMA_00155</name>
</gene>
<accession>A0A073K3Y9</accession>
<evidence type="ECO:0000259" key="10">
    <source>
        <dbReference type="PROSITE" id="PS50885"/>
    </source>
</evidence>
<dbReference type="PROSITE" id="PS51257">
    <property type="entry name" value="PROKAR_LIPOPROTEIN"/>
    <property type="match status" value="1"/>
</dbReference>
<evidence type="ECO:0000313" key="12">
    <source>
        <dbReference type="Proteomes" id="UP000027822"/>
    </source>
</evidence>
<dbReference type="STRING" id="574376.BAMA_00155"/>
<dbReference type="Pfam" id="PF00672">
    <property type="entry name" value="HAMP"/>
    <property type="match status" value="1"/>
</dbReference>
<dbReference type="Gene3D" id="1.10.287.950">
    <property type="entry name" value="Methyl-accepting chemotaxis protein"/>
    <property type="match status" value="1"/>
</dbReference>
<keyword evidence="7" id="KW-0175">Coiled coil</keyword>
<evidence type="ECO:0000256" key="7">
    <source>
        <dbReference type="SAM" id="Coils"/>
    </source>
</evidence>
<dbReference type="AlphaFoldDB" id="A0A073K3Y9"/>
<dbReference type="PROSITE" id="PS50111">
    <property type="entry name" value="CHEMOTAXIS_TRANSDUC_2"/>
    <property type="match status" value="1"/>
</dbReference>
<dbReference type="Gene3D" id="6.10.340.10">
    <property type="match status" value="1"/>
</dbReference>
<comment type="subcellular location">
    <subcellularLocation>
        <location evidence="1">Cell membrane</location>
    </subcellularLocation>
</comment>
<keyword evidence="12" id="KW-1185">Reference proteome</keyword>
<dbReference type="PANTHER" id="PTHR32089">
    <property type="entry name" value="METHYL-ACCEPTING CHEMOTAXIS PROTEIN MCPB"/>
    <property type="match status" value="1"/>
</dbReference>
<keyword evidence="8" id="KW-0812">Transmembrane</keyword>
<dbReference type="InterPro" id="IPR003660">
    <property type="entry name" value="HAMP_dom"/>
</dbReference>
<dbReference type="GO" id="GO:0005886">
    <property type="term" value="C:plasma membrane"/>
    <property type="evidence" value="ECO:0007669"/>
    <property type="project" value="UniProtKB-SubCell"/>
</dbReference>
<dbReference type="Proteomes" id="UP000027822">
    <property type="component" value="Unassembled WGS sequence"/>
</dbReference>
<evidence type="ECO:0000256" key="6">
    <source>
        <dbReference type="PROSITE-ProRule" id="PRU00284"/>
    </source>
</evidence>
<comment type="similarity">
    <text evidence="5">Belongs to the methyl-accepting chemotaxis (MCP) protein family.</text>
</comment>
<dbReference type="EMBL" id="JOTN01000001">
    <property type="protein sequence ID" value="KEK21220.1"/>
    <property type="molecule type" value="Genomic_DNA"/>
</dbReference>
<dbReference type="eggNOG" id="COG0840">
    <property type="taxonomic scope" value="Bacteria"/>
</dbReference>
<dbReference type="SMART" id="SM00304">
    <property type="entry name" value="HAMP"/>
    <property type="match status" value="1"/>
</dbReference>
<evidence type="ECO:0000259" key="9">
    <source>
        <dbReference type="PROSITE" id="PS50111"/>
    </source>
</evidence>
<feature type="transmembrane region" description="Helical" evidence="8">
    <location>
        <begin position="178"/>
        <end position="201"/>
    </location>
</feature>
<name>A0A073K3Y9_9BACI</name>
<evidence type="ECO:0000256" key="3">
    <source>
        <dbReference type="ARBA" id="ARBA00023136"/>
    </source>
</evidence>
<evidence type="ECO:0000256" key="8">
    <source>
        <dbReference type="SAM" id="Phobius"/>
    </source>
</evidence>
<keyword evidence="3 8" id="KW-0472">Membrane</keyword>
<dbReference type="CDD" id="cd11386">
    <property type="entry name" value="MCP_signal"/>
    <property type="match status" value="1"/>
</dbReference>
<evidence type="ECO:0000256" key="5">
    <source>
        <dbReference type="ARBA" id="ARBA00029447"/>
    </source>
</evidence>
<dbReference type="CDD" id="cd06225">
    <property type="entry name" value="HAMP"/>
    <property type="match status" value="1"/>
</dbReference>
<keyword evidence="8" id="KW-1133">Transmembrane helix</keyword>
<dbReference type="OrthoDB" id="107771at2"/>
<keyword evidence="2" id="KW-1003">Cell membrane</keyword>